<dbReference type="Pfam" id="PF04542">
    <property type="entry name" value="Sigma70_r2"/>
    <property type="match status" value="1"/>
</dbReference>
<keyword evidence="4" id="KW-0804">Transcription</keyword>
<dbReference type="InterPro" id="IPR013249">
    <property type="entry name" value="RNA_pol_sigma70_r4_t2"/>
</dbReference>
<dbReference type="SUPFAM" id="SSF88659">
    <property type="entry name" value="Sigma3 and sigma4 domains of RNA polymerase sigma factors"/>
    <property type="match status" value="1"/>
</dbReference>
<dbReference type="PANTHER" id="PTHR43133:SF51">
    <property type="entry name" value="RNA POLYMERASE SIGMA FACTOR"/>
    <property type="match status" value="1"/>
</dbReference>
<dbReference type="GO" id="GO:0006352">
    <property type="term" value="P:DNA-templated transcription initiation"/>
    <property type="evidence" value="ECO:0007669"/>
    <property type="project" value="InterPro"/>
</dbReference>
<evidence type="ECO:0000259" key="6">
    <source>
        <dbReference type="Pfam" id="PF08281"/>
    </source>
</evidence>
<organism evidence="7 8">
    <name type="scientific">Candidatus Liptonbacteria bacterium RIFOXYD1_FULL_36_11</name>
    <dbReference type="NCBI Taxonomy" id="1798656"/>
    <lineage>
        <taxon>Bacteria</taxon>
        <taxon>Candidatus Liptoniibacteriota</taxon>
    </lineage>
</organism>
<dbReference type="Proteomes" id="UP000177587">
    <property type="component" value="Unassembled WGS sequence"/>
</dbReference>
<comment type="caution">
    <text evidence="7">The sequence shown here is derived from an EMBL/GenBank/DDBJ whole genome shotgun (WGS) entry which is preliminary data.</text>
</comment>
<accession>A0A1G2CT93</accession>
<dbReference type="InterPro" id="IPR036388">
    <property type="entry name" value="WH-like_DNA-bd_sf"/>
</dbReference>
<dbReference type="GO" id="GO:0003677">
    <property type="term" value="F:DNA binding"/>
    <property type="evidence" value="ECO:0007669"/>
    <property type="project" value="InterPro"/>
</dbReference>
<dbReference type="STRING" id="1798656.A2604_00345"/>
<dbReference type="InterPro" id="IPR007627">
    <property type="entry name" value="RNA_pol_sigma70_r2"/>
</dbReference>
<dbReference type="InterPro" id="IPR014284">
    <property type="entry name" value="RNA_pol_sigma-70_dom"/>
</dbReference>
<sequence length="196" mass="23252">MISEEDKKLTDEELAKKVQAGEADYFGELVLRYENKMIGYIRRFIQNRDDATDVVQDVFIKVYKNIQSFDVTQRFSPWIYRIAHNEMVNNLKKKVRQPLNFFDPEVLFPHPLAKENPQDDSEKIEIKEILGKCMEHLDEKYKEVLVLRYFDDLDYKDIADVLKVPVVTVGVRLNRGKEKLKEIYEEIIKKGDYGRE</sequence>
<evidence type="ECO:0000259" key="5">
    <source>
        <dbReference type="Pfam" id="PF04542"/>
    </source>
</evidence>
<dbReference type="Pfam" id="PF08281">
    <property type="entry name" value="Sigma70_r4_2"/>
    <property type="match status" value="1"/>
</dbReference>
<dbReference type="InterPro" id="IPR039425">
    <property type="entry name" value="RNA_pol_sigma-70-like"/>
</dbReference>
<keyword evidence="2" id="KW-0805">Transcription regulation</keyword>
<evidence type="ECO:0000256" key="1">
    <source>
        <dbReference type="ARBA" id="ARBA00010641"/>
    </source>
</evidence>
<reference evidence="7 8" key="1">
    <citation type="journal article" date="2016" name="Nat. Commun.">
        <title>Thousands of microbial genomes shed light on interconnected biogeochemical processes in an aquifer system.</title>
        <authorList>
            <person name="Anantharaman K."/>
            <person name="Brown C.T."/>
            <person name="Hug L.A."/>
            <person name="Sharon I."/>
            <person name="Castelle C.J."/>
            <person name="Probst A.J."/>
            <person name="Thomas B.C."/>
            <person name="Singh A."/>
            <person name="Wilkins M.J."/>
            <person name="Karaoz U."/>
            <person name="Brodie E.L."/>
            <person name="Williams K.H."/>
            <person name="Hubbard S.S."/>
            <person name="Banfield J.F."/>
        </authorList>
    </citation>
    <scope>NUCLEOTIDE SEQUENCE [LARGE SCALE GENOMIC DNA]</scope>
</reference>
<evidence type="ECO:0008006" key="9">
    <source>
        <dbReference type="Google" id="ProtNLM"/>
    </source>
</evidence>
<dbReference type="GO" id="GO:0016987">
    <property type="term" value="F:sigma factor activity"/>
    <property type="evidence" value="ECO:0007669"/>
    <property type="project" value="UniProtKB-KW"/>
</dbReference>
<dbReference type="PANTHER" id="PTHR43133">
    <property type="entry name" value="RNA POLYMERASE ECF-TYPE SIGMA FACTO"/>
    <property type="match status" value="1"/>
</dbReference>
<evidence type="ECO:0000313" key="8">
    <source>
        <dbReference type="Proteomes" id="UP000177587"/>
    </source>
</evidence>
<dbReference type="SUPFAM" id="SSF88946">
    <property type="entry name" value="Sigma2 domain of RNA polymerase sigma factors"/>
    <property type="match status" value="1"/>
</dbReference>
<proteinExistence type="inferred from homology"/>
<evidence type="ECO:0000313" key="7">
    <source>
        <dbReference type="EMBL" id="OGZ04615.1"/>
    </source>
</evidence>
<dbReference type="Gene3D" id="1.10.1740.10">
    <property type="match status" value="1"/>
</dbReference>
<evidence type="ECO:0000256" key="3">
    <source>
        <dbReference type="ARBA" id="ARBA00023082"/>
    </source>
</evidence>
<dbReference type="InterPro" id="IPR013325">
    <property type="entry name" value="RNA_pol_sigma_r2"/>
</dbReference>
<dbReference type="NCBIfam" id="TIGR02937">
    <property type="entry name" value="sigma70-ECF"/>
    <property type="match status" value="1"/>
</dbReference>
<feature type="domain" description="RNA polymerase sigma-70 region 2" evidence="5">
    <location>
        <begin position="29"/>
        <end position="96"/>
    </location>
</feature>
<dbReference type="AlphaFoldDB" id="A0A1G2CT93"/>
<comment type="similarity">
    <text evidence="1">Belongs to the sigma-70 factor family. ECF subfamily.</text>
</comment>
<feature type="domain" description="RNA polymerase sigma factor 70 region 4 type 2" evidence="6">
    <location>
        <begin position="128"/>
        <end position="180"/>
    </location>
</feature>
<protein>
    <recommendedName>
        <fullName evidence="9">RNA polymerase sigma factor SigW</fullName>
    </recommendedName>
</protein>
<name>A0A1G2CT93_9BACT</name>
<gene>
    <name evidence="7" type="ORF">A2604_00345</name>
</gene>
<dbReference type="Gene3D" id="1.10.10.10">
    <property type="entry name" value="Winged helix-like DNA-binding domain superfamily/Winged helix DNA-binding domain"/>
    <property type="match status" value="1"/>
</dbReference>
<evidence type="ECO:0000256" key="2">
    <source>
        <dbReference type="ARBA" id="ARBA00023015"/>
    </source>
</evidence>
<evidence type="ECO:0000256" key="4">
    <source>
        <dbReference type="ARBA" id="ARBA00023163"/>
    </source>
</evidence>
<dbReference type="CDD" id="cd06171">
    <property type="entry name" value="Sigma70_r4"/>
    <property type="match status" value="1"/>
</dbReference>
<dbReference type="EMBL" id="MHLG01000001">
    <property type="protein sequence ID" value="OGZ04615.1"/>
    <property type="molecule type" value="Genomic_DNA"/>
</dbReference>
<dbReference type="InterPro" id="IPR013324">
    <property type="entry name" value="RNA_pol_sigma_r3/r4-like"/>
</dbReference>
<keyword evidence="3" id="KW-0731">Sigma factor</keyword>